<proteinExistence type="predicted"/>
<evidence type="ECO:0000313" key="3">
    <source>
        <dbReference type="Proteomes" id="UP000178302"/>
    </source>
</evidence>
<keyword evidence="1" id="KW-1133">Transmembrane helix</keyword>
<dbReference type="Proteomes" id="UP000178302">
    <property type="component" value="Unassembled WGS sequence"/>
</dbReference>
<evidence type="ECO:0000256" key="1">
    <source>
        <dbReference type="SAM" id="Phobius"/>
    </source>
</evidence>
<protein>
    <recommendedName>
        <fullName evidence="4">PilN domain-containing protein</fullName>
    </recommendedName>
</protein>
<accession>A0A1G2LPY0</accession>
<name>A0A1G2LPY0_9BACT</name>
<evidence type="ECO:0008006" key="4">
    <source>
        <dbReference type="Google" id="ProtNLM"/>
    </source>
</evidence>
<gene>
    <name evidence="2" type="ORF">A2909_02170</name>
</gene>
<dbReference type="EMBL" id="MHQZ01000045">
    <property type="protein sequence ID" value="OHA12902.1"/>
    <property type="molecule type" value="Genomic_DNA"/>
</dbReference>
<sequence>MDPKFLSSIPIPSKYKYQSKKLGALTLITFSVLLITILAFLGVFGYKKYLENQIGALSQSLDDIKSEIEPNFITDVANFADRIEVGERILLNHIVVSSIFKLLEESTLNKVSFSNFSFSVEGQTQGGDGGSNKILMSGVAGSFLGLAKQMDIFKNVSFIKNAEFSSFNLLSDGGVNFSVQLAIDPLVLKPKY</sequence>
<organism evidence="2 3">
    <name type="scientific">Candidatus Tagabacteria bacterium RIFCSPLOWO2_01_FULL_39_11</name>
    <dbReference type="NCBI Taxonomy" id="1802295"/>
    <lineage>
        <taxon>Bacteria</taxon>
        <taxon>Candidatus Tagaibacteriota</taxon>
    </lineage>
</organism>
<dbReference type="AlphaFoldDB" id="A0A1G2LPY0"/>
<reference evidence="2 3" key="1">
    <citation type="journal article" date="2016" name="Nat. Commun.">
        <title>Thousands of microbial genomes shed light on interconnected biogeochemical processes in an aquifer system.</title>
        <authorList>
            <person name="Anantharaman K."/>
            <person name="Brown C.T."/>
            <person name="Hug L.A."/>
            <person name="Sharon I."/>
            <person name="Castelle C.J."/>
            <person name="Probst A.J."/>
            <person name="Thomas B.C."/>
            <person name="Singh A."/>
            <person name="Wilkins M.J."/>
            <person name="Karaoz U."/>
            <person name="Brodie E.L."/>
            <person name="Williams K.H."/>
            <person name="Hubbard S.S."/>
            <person name="Banfield J.F."/>
        </authorList>
    </citation>
    <scope>NUCLEOTIDE SEQUENCE [LARGE SCALE GENOMIC DNA]</scope>
</reference>
<keyword evidence="1" id="KW-0472">Membrane</keyword>
<feature type="transmembrane region" description="Helical" evidence="1">
    <location>
        <begin position="22"/>
        <end position="44"/>
    </location>
</feature>
<keyword evidence="1" id="KW-0812">Transmembrane</keyword>
<comment type="caution">
    <text evidence="2">The sequence shown here is derived from an EMBL/GenBank/DDBJ whole genome shotgun (WGS) entry which is preliminary data.</text>
</comment>
<evidence type="ECO:0000313" key="2">
    <source>
        <dbReference type="EMBL" id="OHA12902.1"/>
    </source>
</evidence>